<dbReference type="PANTHER" id="PTHR22939:SF130">
    <property type="entry name" value="PERIPLASMIC SERINE ENDOPROTEASE DEGP-LIKE-RELATED"/>
    <property type="match status" value="1"/>
</dbReference>
<dbReference type="NCBIfam" id="TIGR02037">
    <property type="entry name" value="degP_htrA_DO"/>
    <property type="match status" value="1"/>
</dbReference>
<feature type="region of interest" description="Disordered" evidence="14">
    <location>
        <begin position="27"/>
        <end position="64"/>
    </location>
</feature>
<dbReference type="CDD" id="cd10839">
    <property type="entry name" value="cpPDZ1_DegP-like"/>
    <property type="match status" value="1"/>
</dbReference>
<dbReference type="GO" id="GO:0016787">
    <property type="term" value="F:hydrolase activity"/>
    <property type="evidence" value="ECO:0007669"/>
    <property type="project" value="UniProtKB-KW"/>
</dbReference>
<evidence type="ECO:0000256" key="9">
    <source>
        <dbReference type="ARBA" id="ARBA00022764"/>
    </source>
</evidence>
<keyword evidence="11" id="KW-0720">Serine protease</keyword>
<gene>
    <name evidence="17" type="ORF">RY831_00025</name>
</gene>
<proteinExistence type="inferred from homology"/>
<reference evidence="17 18" key="1">
    <citation type="submission" date="2023-10" db="EMBL/GenBank/DDBJ databases">
        <title>Noviherbaspirillum sp. CPCC 100848 genome assembly.</title>
        <authorList>
            <person name="Li X.Y."/>
            <person name="Fang X.M."/>
        </authorList>
    </citation>
    <scope>NUCLEOTIDE SEQUENCE [LARGE SCALE GENOMIC DNA]</scope>
    <source>
        <strain evidence="17 18">CPCC 100848</strain>
    </source>
</reference>
<sequence length="396" mass="41009">MNLCRSSQLFAAGSLLLCLAACSQQGTDEAPQAPGASQAPQAAAPAGPTPSPSPSPSPSPVTGSGVELPSFVNLVKQQGPTVVNISATRLAQQQGVPNLPEGHPLREFFRRFGRQQQPDSGEAIAASLGSGFIISEDGYVLTNAHVIANTDEVIVKLTNKREYRAKVVGADPYTDVALLKIDAKGLPMAKVGDPGKLEAGEWVAAIGAPFGFDNSVTVGVVSAKGRLLPNGSYVPFIQTDVAVNPGNSGGPLFSTRGEVVGINSQIYSQTGGYMGISFAIPIDLAIGISEQLRQSGKVTRGRIGVQLQELTMDLAATLGMKDTQGALVAAVQRGGPADRAGIRPGDVILALNEQPVQTTADLARLIGGTRPGTSINAQVWRSGNTNTVKLTVEALE</sequence>
<feature type="domain" description="PDZ" evidence="16">
    <location>
        <begin position="304"/>
        <end position="357"/>
    </location>
</feature>
<accession>A0ABU6J236</accession>
<evidence type="ECO:0000256" key="10">
    <source>
        <dbReference type="ARBA" id="ARBA00022801"/>
    </source>
</evidence>
<dbReference type="PANTHER" id="PTHR22939">
    <property type="entry name" value="SERINE PROTEASE FAMILY S1C HTRA-RELATED"/>
    <property type="match status" value="1"/>
</dbReference>
<evidence type="ECO:0000256" key="4">
    <source>
        <dbReference type="ARBA" id="ARBA00013035"/>
    </source>
</evidence>
<evidence type="ECO:0000256" key="11">
    <source>
        <dbReference type="ARBA" id="ARBA00022825"/>
    </source>
</evidence>
<feature type="signal peptide" evidence="15">
    <location>
        <begin position="1"/>
        <end position="23"/>
    </location>
</feature>
<keyword evidence="9" id="KW-0574">Periplasm</keyword>
<keyword evidence="12" id="KW-0346">Stress response</keyword>
<dbReference type="InterPro" id="IPR011782">
    <property type="entry name" value="Pept_S1C_Do"/>
</dbReference>
<evidence type="ECO:0000256" key="8">
    <source>
        <dbReference type="ARBA" id="ARBA00022737"/>
    </source>
</evidence>
<keyword evidence="8" id="KW-0677">Repeat</keyword>
<keyword evidence="18" id="KW-1185">Reference proteome</keyword>
<dbReference type="SUPFAM" id="SSF50494">
    <property type="entry name" value="Trypsin-like serine proteases"/>
    <property type="match status" value="1"/>
</dbReference>
<evidence type="ECO:0000256" key="12">
    <source>
        <dbReference type="ARBA" id="ARBA00023016"/>
    </source>
</evidence>
<keyword evidence="6" id="KW-0645">Protease</keyword>
<dbReference type="Pfam" id="PF13365">
    <property type="entry name" value="Trypsin_2"/>
    <property type="match status" value="1"/>
</dbReference>
<comment type="similarity">
    <text evidence="3">Belongs to the peptidase S1C family.</text>
</comment>
<dbReference type="InterPro" id="IPR001940">
    <property type="entry name" value="Peptidase_S1C"/>
</dbReference>
<evidence type="ECO:0000256" key="6">
    <source>
        <dbReference type="ARBA" id="ARBA00022670"/>
    </source>
</evidence>
<evidence type="ECO:0000256" key="2">
    <source>
        <dbReference type="ARBA" id="ARBA00004418"/>
    </source>
</evidence>
<evidence type="ECO:0000256" key="15">
    <source>
        <dbReference type="SAM" id="SignalP"/>
    </source>
</evidence>
<feature type="chain" id="PRO_5047141507" description="Probable periplasmic serine endoprotease DegP-like" evidence="15">
    <location>
        <begin position="24"/>
        <end position="396"/>
    </location>
</feature>
<organism evidence="17 18">
    <name type="scientific">Noviherbaspirillum album</name>
    <dbReference type="NCBI Taxonomy" id="3080276"/>
    <lineage>
        <taxon>Bacteria</taxon>
        <taxon>Pseudomonadati</taxon>
        <taxon>Pseudomonadota</taxon>
        <taxon>Betaproteobacteria</taxon>
        <taxon>Burkholderiales</taxon>
        <taxon>Oxalobacteraceae</taxon>
        <taxon>Noviherbaspirillum</taxon>
    </lineage>
</organism>
<keyword evidence="7 15" id="KW-0732">Signal</keyword>
<evidence type="ECO:0000256" key="13">
    <source>
        <dbReference type="ARBA" id="ARBA00032850"/>
    </source>
</evidence>
<dbReference type="EMBL" id="JAWIIV010000001">
    <property type="protein sequence ID" value="MEC4717528.1"/>
    <property type="molecule type" value="Genomic_DNA"/>
</dbReference>
<name>A0ABU6J236_9BURK</name>
<evidence type="ECO:0000313" key="17">
    <source>
        <dbReference type="EMBL" id="MEC4717528.1"/>
    </source>
</evidence>
<keyword evidence="10 17" id="KW-0378">Hydrolase</keyword>
<dbReference type="Pfam" id="PF13180">
    <property type="entry name" value="PDZ_2"/>
    <property type="match status" value="1"/>
</dbReference>
<evidence type="ECO:0000256" key="14">
    <source>
        <dbReference type="SAM" id="MobiDB-lite"/>
    </source>
</evidence>
<evidence type="ECO:0000313" key="18">
    <source>
        <dbReference type="Proteomes" id="UP001352263"/>
    </source>
</evidence>
<evidence type="ECO:0000256" key="3">
    <source>
        <dbReference type="ARBA" id="ARBA00010541"/>
    </source>
</evidence>
<dbReference type="InterPro" id="IPR036034">
    <property type="entry name" value="PDZ_sf"/>
</dbReference>
<dbReference type="Gene3D" id="2.40.10.120">
    <property type="match status" value="1"/>
</dbReference>
<comment type="subcellular location">
    <subcellularLocation>
        <location evidence="2">Periplasm</location>
    </subcellularLocation>
</comment>
<dbReference type="InterPro" id="IPR001478">
    <property type="entry name" value="PDZ"/>
</dbReference>
<dbReference type="SUPFAM" id="SSF50156">
    <property type="entry name" value="PDZ domain-like"/>
    <property type="match status" value="1"/>
</dbReference>
<dbReference type="RefSeq" id="WP_326504286.1">
    <property type="nucleotide sequence ID" value="NZ_JAWIIV010000001.1"/>
</dbReference>
<dbReference type="SMART" id="SM00228">
    <property type="entry name" value="PDZ"/>
    <property type="match status" value="1"/>
</dbReference>
<dbReference type="PROSITE" id="PS50106">
    <property type="entry name" value="PDZ"/>
    <property type="match status" value="1"/>
</dbReference>
<dbReference type="EC" id="3.4.21.107" evidence="4"/>
<evidence type="ECO:0000259" key="16">
    <source>
        <dbReference type="PROSITE" id="PS50106"/>
    </source>
</evidence>
<feature type="compositionally biased region" description="Low complexity" evidence="14">
    <location>
        <begin position="27"/>
        <end position="46"/>
    </location>
</feature>
<dbReference type="Proteomes" id="UP001352263">
    <property type="component" value="Unassembled WGS sequence"/>
</dbReference>
<evidence type="ECO:0000256" key="1">
    <source>
        <dbReference type="ARBA" id="ARBA00001772"/>
    </source>
</evidence>
<comment type="catalytic activity">
    <reaction evidence="1">
        <text>Acts on substrates that are at least partially unfolded. The cleavage site P1 residue is normally between a pair of hydrophobic residues, such as Val-|-Val.</text>
        <dbReference type="EC" id="3.4.21.107"/>
    </reaction>
</comment>
<evidence type="ECO:0000256" key="7">
    <source>
        <dbReference type="ARBA" id="ARBA00022729"/>
    </source>
</evidence>
<dbReference type="PRINTS" id="PR00834">
    <property type="entry name" value="PROTEASES2C"/>
</dbReference>
<dbReference type="InterPro" id="IPR009003">
    <property type="entry name" value="Peptidase_S1_PA"/>
</dbReference>
<evidence type="ECO:0000256" key="5">
    <source>
        <dbReference type="ARBA" id="ARBA00013958"/>
    </source>
</evidence>
<protein>
    <recommendedName>
        <fullName evidence="5">Probable periplasmic serine endoprotease DegP-like</fullName>
        <ecNumber evidence="4">3.4.21.107</ecNumber>
    </recommendedName>
    <alternativeName>
        <fullName evidence="13">Protease Do</fullName>
    </alternativeName>
</protein>
<dbReference type="Gene3D" id="2.30.42.10">
    <property type="match status" value="1"/>
</dbReference>
<comment type="caution">
    <text evidence="17">The sequence shown here is derived from an EMBL/GenBank/DDBJ whole genome shotgun (WGS) entry which is preliminary data.</text>
</comment>
<feature type="compositionally biased region" description="Pro residues" evidence="14">
    <location>
        <begin position="47"/>
        <end position="59"/>
    </location>
</feature>